<dbReference type="Proteomes" id="UP001159363">
    <property type="component" value="Chromosome 2"/>
</dbReference>
<organism evidence="2 3">
    <name type="scientific">Dryococelus australis</name>
    <dbReference type="NCBI Taxonomy" id="614101"/>
    <lineage>
        <taxon>Eukaryota</taxon>
        <taxon>Metazoa</taxon>
        <taxon>Ecdysozoa</taxon>
        <taxon>Arthropoda</taxon>
        <taxon>Hexapoda</taxon>
        <taxon>Insecta</taxon>
        <taxon>Pterygota</taxon>
        <taxon>Neoptera</taxon>
        <taxon>Polyneoptera</taxon>
        <taxon>Phasmatodea</taxon>
        <taxon>Verophasmatodea</taxon>
        <taxon>Anareolatae</taxon>
        <taxon>Phasmatidae</taxon>
        <taxon>Eurycanthinae</taxon>
        <taxon>Dryococelus</taxon>
    </lineage>
</organism>
<evidence type="ECO:0000313" key="2">
    <source>
        <dbReference type="EMBL" id="KAJ8891990.1"/>
    </source>
</evidence>
<feature type="region of interest" description="Disordered" evidence="1">
    <location>
        <begin position="391"/>
        <end position="417"/>
    </location>
</feature>
<accession>A0ABQ9I5R6</accession>
<sequence>MPEACGIVLCTPRVSNVARLWIMYNSPHTPENTALSPDMDPIENFWQELEDRITKRITIKTRLKEISLQEWHKLDSYLTRKHNCLMRIVASALRNPLANNTNWGPCYPLVMSRSFTCLVKLRTGVCLFKTSVGVKLKWCNPLNSCRCCPPHPSSQKSAFSPENSFYPRPCTPSTHYHRSVDRRIERREAWFQENIHCIRRAIDSTSNKEESRVKCTRTCQGNRSDLGGESFVERTSVVDKPYLSKNKRPRFQFATDYADKSFDFQKTGKSSDENNCNMFLSDEVSIWRKPNTELAERNLQPANNVDQDVYLNILRKELTPSAEEVDLRDCFTFYQDNDPKHTAHKVRIRSEVHRWTGQLPPSERLLKWDDPEMLVVQGIVKCRAGGVQIDAPSATPRRQAARDDRTSGSPPGINTVRPLCEGLDPPASLIYALKRIYLPSRTTCLPPTRIGLDSRWGRSLIFACENRAGRCRWSAGFLGNLLFPPPPLHSDAAPYSLCICSQDLNSCIATDVSPWRTDVFPHPAETPSRLPPDSLARVRFQRGEFPAAELWKHLYCATTYERSRCLEISSAADEVSTKQRRNVRAGGGGTEDTRENPPTNGIVRNDSHMRKLGSKTVGNRDATCGKLGSCCSHQCNRKGVLRKDVWKRGGGGDRSWKGLGLKLVRTKSEAPSRPEEASERNNKNEVWVVGIPTKGSSVLAEGKVESSPERPRRLTTQSQWLASCLTIRLRDAISTLRIGQGPRLVQRLVVAPYQRPTGFDSRRSRSRIFARGNSGRRCWFGEFSRGSPVSPVLAFRGCSILTSLHNNIKMHSNRLACPPPTKANRVTGSSHVGIVPDDAVGRRVFSGISRFSRPFIPAQPPVTLVGSRDLATASPWPVWFLGRGGGGVDVKPVGKHLWCARSIPQEPRGVVGAQSVSRRSIGNSTARRVGIGCYRSHFIVNSLCSRCYTRWSIESSCHPRPDFHSLPGYNPSSLAHTLLRLVRAILVVFSGYP</sequence>
<protein>
    <submittedName>
        <fullName evidence="2">Uncharacterized protein</fullName>
    </submittedName>
</protein>
<proteinExistence type="predicted"/>
<dbReference type="InterPro" id="IPR036397">
    <property type="entry name" value="RNaseH_sf"/>
</dbReference>
<reference evidence="2 3" key="1">
    <citation type="submission" date="2023-02" db="EMBL/GenBank/DDBJ databases">
        <title>LHISI_Scaffold_Assembly.</title>
        <authorList>
            <person name="Stuart O.P."/>
            <person name="Cleave R."/>
            <person name="Magrath M.J.L."/>
            <person name="Mikheyev A.S."/>
        </authorList>
    </citation>
    <scope>NUCLEOTIDE SEQUENCE [LARGE SCALE GENOMIC DNA]</scope>
    <source>
        <strain evidence="2">Daus_M_001</strain>
        <tissue evidence="2">Leg muscle</tissue>
    </source>
</reference>
<feature type="compositionally biased region" description="Basic and acidic residues" evidence="1">
    <location>
        <begin position="666"/>
        <end position="683"/>
    </location>
</feature>
<dbReference type="Gene3D" id="3.30.420.10">
    <property type="entry name" value="Ribonuclease H-like superfamily/Ribonuclease H"/>
    <property type="match status" value="1"/>
</dbReference>
<feature type="region of interest" description="Disordered" evidence="1">
    <location>
        <begin position="577"/>
        <end position="606"/>
    </location>
</feature>
<keyword evidence="3" id="KW-1185">Reference proteome</keyword>
<name>A0ABQ9I5R6_9NEOP</name>
<comment type="caution">
    <text evidence="2">The sequence shown here is derived from an EMBL/GenBank/DDBJ whole genome shotgun (WGS) entry which is preliminary data.</text>
</comment>
<evidence type="ECO:0000313" key="3">
    <source>
        <dbReference type="Proteomes" id="UP001159363"/>
    </source>
</evidence>
<gene>
    <name evidence="2" type="ORF">PR048_004555</name>
</gene>
<dbReference type="EMBL" id="JARBHB010000002">
    <property type="protein sequence ID" value="KAJ8891990.1"/>
    <property type="molecule type" value="Genomic_DNA"/>
</dbReference>
<evidence type="ECO:0000256" key="1">
    <source>
        <dbReference type="SAM" id="MobiDB-lite"/>
    </source>
</evidence>
<feature type="region of interest" description="Disordered" evidence="1">
    <location>
        <begin position="665"/>
        <end position="684"/>
    </location>
</feature>